<comment type="caution">
    <text evidence="1">The sequence shown here is derived from an EMBL/GenBank/DDBJ whole genome shotgun (WGS) entry which is preliminary data.</text>
</comment>
<dbReference type="EMBL" id="CM047900">
    <property type="protein sequence ID" value="KAJ0098606.1"/>
    <property type="molecule type" value="Genomic_DNA"/>
</dbReference>
<sequence length="225" mass="25148">MINSSIQCIRLTQFSLTMALHNPLNILEISRVAPFPNSPESASDFSFPLTFYDTFWLNFPPVERLFFYQLTDSTLLHFNSVIIPKLKHSLSLALLHYLPLAGKLTWPPHATKPIVSYSSDDAVTVLVAESHADFNRLSNDDIIESPELRHLIPQLLTSDDKASSMALQITLFPNQGFCIGITTHHAIVDGSTAITFMKSWANLCTKLDKQDASLLPELTPPLIGW</sequence>
<keyword evidence="2" id="KW-1185">Reference proteome</keyword>
<evidence type="ECO:0000313" key="2">
    <source>
        <dbReference type="Proteomes" id="UP001164250"/>
    </source>
</evidence>
<name>A0ACC1BI04_9ROSI</name>
<evidence type="ECO:0000313" key="1">
    <source>
        <dbReference type="EMBL" id="KAJ0098606.1"/>
    </source>
</evidence>
<organism evidence="1 2">
    <name type="scientific">Pistacia atlantica</name>
    <dbReference type="NCBI Taxonomy" id="434234"/>
    <lineage>
        <taxon>Eukaryota</taxon>
        <taxon>Viridiplantae</taxon>
        <taxon>Streptophyta</taxon>
        <taxon>Embryophyta</taxon>
        <taxon>Tracheophyta</taxon>
        <taxon>Spermatophyta</taxon>
        <taxon>Magnoliopsida</taxon>
        <taxon>eudicotyledons</taxon>
        <taxon>Gunneridae</taxon>
        <taxon>Pentapetalae</taxon>
        <taxon>rosids</taxon>
        <taxon>malvids</taxon>
        <taxon>Sapindales</taxon>
        <taxon>Anacardiaceae</taxon>
        <taxon>Pistacia</taxon>
    </lineage>
</organism>
<dbReference type="Proteomes" id="UP001164250">
    <property type="component" value="Chromosome 4"/>
</dbReference>
<protein>
    <submittedName>
        <fullName evidence="1">Uncharacterized protein</fullName>
    </submittedName>
</protein>
<reference evidence="2" key="1">
    <citation type="journal article" date="2023" name="G3 (Bethesda)">
        <title>Genome assembly and association tests identify interacting loci associated with vigor, precocity, and sex in interspecific pistachio rootstocks.</title>
        <authorList>
            <person name="Palmer W."/>
            <person name="Jacygrad E."/>
            <person name="Sagayaradj S."/>
            <person name="Cavanaugh K."/>
            <person name="Han R."/>
            <person name="Bertier L."/>
            <person name="Beede B."/>
            <person name="Kafkas S."/>
            <person name="Golino D."/>
            <person name="Preece J."/>
            <person name="Michelmore R."/>
        </authorList>
    </citation>
    <scope>NUCLEOTIDE SEQUENCE [LARGE SCALE GENOMIC DNA]</scope>
</reference>
<accession>A0ACC1BI04</accession>
<proteinExistence type="predicted"/>
<gene>
    <name evidence="1" type="ORF">Patl1_21766</name>
</gene>